<dbReference type="EMBL" id="CM043018">
    <property type="protein sequence ID" value="KAI4463876.1"/>
    <property type="molecule type" value="Genomic_DNA"/>
</dbReference>
<protein>
    <submittedName>
        <fullName evidence="1">Transposase is4</fullName>
    </submittedName>
</protein>
<accession>A0ACB9TAP5</accession>
<comment type="caution">
    <text evidence="1">The sequence shown here is derived from an EMBL/GenBank/DDBJ whole genome shotgun (WGS) entry which is preliminary data.</text>
</comment>
<name>A0ACB9TAP5_HOLOL</name>
<keyword evidence="2" id="KW-1185">Reference proteome</keyword>
<organism evidence="1 2">
    <name type="scientific">Holotrichia oblita</name>
    <name type="common">Chafer beetle</name>
    <dbReference type="NCBI Taxonomy" id="644536"/>
    <lineage>
        <taxon>Eukaryota</taxon>
        <taxon>Metazoa</taxon>
        <taxon>Ecdysozoa</taxon>
        <taxon>Arthropoda</taxon>
        <taxon>Hexapoda</taxon>
        <taxon>Insecta</taxon>
        <taxon>Pterygota</taxon>
        <taxon>Neoptera</taxon>
        <taxon>Endopterygota</taxon>
        <taxon>Coleoptera</taxon>
        <taxon>Polyphaga</taxon>
        <taxon>Scarabaeiformia</taxon>
        <taxon>Scarabaeidae</taxon>
        <taxon>Melolonthinae</taxon>
        <taxon>Holotrichia</taxon>
    </lineage>
</organism>
<gene>
    <name evidence="1" type="ORF">MML48_4g00020340</name>
</gene>
<sequence length="356" mass="40757">MDIIEDDDINSPDIFILPPDNSNETDVDSDESDDDHVGNVNHLPRGILSQPCELVHDDDDDEYEAEDLMTLAELRRSMKIILQTDDEGEQSYEKSKWTKNPTVIADETRRECDTEQPSTDSRTAKTPLDYFKLFFDMELLSTIVEQSKKYALQKNTSLDLSTDELHVFLGILLFSGYGKYPNRRIYWSNEDDVPKIVQDSMRLKGFEKISKHIHFSDNATLVQEDRLYKIRPLIDKLAKNFRQHGGLQEHLSIDESMVPYYGKHYAKQYIRYIVGFDIYIGKNSSLEKHFGVGGDIVLALLQQTEVPKNEGYKIYFDNYFTSLPLLAHLSAQKYCATGTNPLTDVRCGGCLVAVTP</sequence>
<proteinExistence type="predicted"/>
<evidence type="ECO:0000313" key="2">
    <source>
        <dbReference type="Proteomes" id="UP001056778"/>
    </source>
</evidence>
<dbReference type="Proteomes" id="UP001056778">
    <property type="component" value="Chromosome 4"/>
</dbReference>
<reference evidence="1" key="1">
    <citation type="submission" date="2022-04" db="EMBL/GenBank/DDBJ databases">
        <title>Chromosome-scale genome assembly of Holotrichia oblita Faldermann.</title>
        <authorList>
            <person name="Rongchong L."/>
        </authorList>
    </citation>
    <scope>NUCLEOTIDE SEQUENCE</scope>
    <source>
        <strain evidence="1">81SQS9</strain>
    </source>
</reference>
<evidence type="ECO:0000313" key="1">
    <source>
        <dbReference type="EMBL" id="KAI4463876.1"/>
    </source>
</evidence>